<dbReference type="InterPro" id="IPR016082">
    <property type="entry name" value="Ribosomal_uL30_ferredoxin-like"/>
</dbReference>
<dbReference type="GO" id="GO:0015934">
    <property type="term" value="C:large ribosomal subunit"/>
    <property type="evidence" value="ECO:0007669"/>
    <property type="project" value="InterPro"/>
</dbReference>
<dbReference type="InterPro" id="IPR036919">
    <property type="entry name" value="Ribo_uL30_ferredoxin-like_sf"/>
</dbReference>
<gene>
    <name evidence="7" type="ORF">NP233_g10191</name>
</gene>
<name>A0AAD5VJ11_9AGAR</name>
<evidence type="ECO:0000313" key="7">
    <source>
        <dbReference type="EMBL" id="KAJ3561440.1"/>
    </source>
</evidence>
<keyword evidence="2" id="KW-0689">Ribosomal protein</keyword>
<keyword evidence="8" id="KW-1185">Reference proteome</keyword>
<organism evidence="7 8">
    <name type="scientific">Leucocoprinus birnbaumii</name>
    <dbReference type="NCBI Taxonomy" id="56174"/>
    <lineage>
        <taxon>Eukaryota</taxon>
        <taxon>Fungi</taxon>
        <taxon>Dikarya</taxon>
        <taxon>Basidiomycota</taxon>
        <taxon>Agaricomycotina</taxon>
        <taxon>Agaricomycetes</taxon>
        <taxon>Agaricomycetidae</taxon>
        <taxon>Agaricales</taxon>
        <taxon>Agaricineae</taxon>
        <taxon>Agaricaceae</taxon>
        <taxon>Leucocoprinus</taxon>
    </lineage>
</organism>
<dbReference type="Gene3D" id="3.30.1390.20">
    <property type="entry name" value="Ribosomal protein L30, ferredoxin-like fold domain"/>
    <property type="match status" value="1"/>
</dbReference>
<dbReference type="EMBL" id="JANIEX010001004">
    <property type="protein sequence ID" value="KAJ3561440.1"/>
    <property type="molecule type" value="Genomic_DNA"/>
</dbReference>
<dbReference type="GO" id="GO:0006412">
    <property type="term" value="P:translation"/>
    <property type="evidence" value="ECO:0007669"/>
    <property type="project" value="InterPro"/>
</dbReference>
<evidence type="ECO:0000259" key="6">
    <source>
        <dbReference type="Pfam" id="PF00327"/>
    </source>
</evidence>
<dbReference type="Pfam" id="PF00327">
    <property type="entry name" value="Ribosomal_L30"/>
    <property type="match status" value="1"/>
</dbReference>
<feature type="domain" description="Large ribosomal subunit protein uL30-like ferredoxin-like fold" evidence="6">
    <location>
        <begin position="56"/>
        <end position="106"/>
    </location>
</feature>
<dbReference type="InterPro" id="IPR005996">
    <property type="entry name" value="Ribosomal_uL30_bac-type"/>
</dbReference>
<comment type="similarity">
    <text evidence="1">Belongs to the universal ribosomal protein uL30 family.</text>
</comment>
<sequence length="145" mass="16278">MSSLPICRRALLSRNFTRTLSTASLSTPALPANQSPSSPPSTDDTRSPSSEPLTHFRVTLRRSGISLGEKVRGTIEALGFHKRNQIVYHRHSSDIAGKILKIKELVEVKNVPESAVRNKWEQRQERKAVRGYKVIGNKADNFMRI</sequence>
<dbReference type="PANTHER" id="PTHR15892">
    <property type="entry name" value="MITOCHONDRIAL RIBOSOMAL PROTEIN L30"/>
    <property type="match status" value="1"/>
</dbReference>
<evidence type="ECO:0000256" key="5">
    <source>
        <dbReference type="SAM" id="MobiDB-lite"/>
    </source>
</evidence>
<evidence type="ECO:0000313" key="8">
    <source>
        <dbReference type="Proteomes" id="UP001213000"/>
    </source>
</evidence>
<keyword evidence="3" id="KW-0687">Ribonucleoprotein</keyword>
<evidence type="ECO:0000256" key="1">
    <source>
        <dbReference type="ARBA" id="ARBA00007594"/>
    </source>
</evidence>
<feature type="region of interest" description="Disordered" evidence="5">
    <location>
        <begin position="23"/>
        <end position="55"/>
    </location>
</feature>
<accession>A0AAD5VJ11</accession>
<dbReference type="GO" id="GO:0005739">
    <property type="term" value="C:mitochondrion"/>
    <property type="evidence" value="ECO:0007669"/>
    <property type="project" value="TreeGrafter"/>
</dbReference>
<reference evidence="7" key="1">
    <citation type="submission" date="2022-07" db="EMBL/GenBank/DDBJ databases">
        <title>Genome Sequence of Leucocoprinus birnbaumii.</title>
        <authorList>
            <person name="Buettner E."/>
        </authorList>
    </citation>
    <scope>NUCLEOTIDE SEQUENCE</scope>
    <source>
        <strain evidence="7">VT141</strain>
    </source>
</reference>
<evidence type="ECO:0000256" key="4">
    <source>
        <dbReference type="ARBA" id="ARBA00035281"/>
    </source>
</evidence>
<dbReference type="SUPFAM" id="SSF55129">
    <property type="entry name" value="Ribosomal protein L30p/L7e"/>
    <property type="match status" value="1"/>
</dbReference>
<evidence type="ECO:0000256" key="3">
    <source>
        <dbReference type="ARBA" id="ARBA00023274"/>
    </source>
</evidence>
<dbReference type="AlphaFoldDB" id="A0AAD5VJ11"/>
<protein>
    <recommendedName>
        <fullName evidence="4">Large ribosomal subunit protein uL30m</fullName>
    </recommendedName>
</protein>
<dbReference type="PANTHER" id="PTHR15892:SF2">
    <property type="entry name" value="LARGE RIBOSOMAL SUBUNIT PROTEIN UL30M"/>
    <property type="match status" value="1"/>
</dbReference>
<dbReference type="GO" id="GO:0003735">
    <property type="term" value="F:structural constituent of ribosome"/>
    <property type="evidence" value="ECO:0007669"/>
    <property type="project" value="InterPro"/>
</dbReference>
<proteinExistence type="inferred from homology"/>
<comment type="caution">
    <text evidence="7">The sequence shown here is derived from an EMBL/GenBank/DDBJ whole genome shotgun (WGS) entry which is preliminary data.</text>
</comment>
<dbReference type="Proteomes" id="UP001213000">
    <property type="component" value="Unassembled WGS sequence"/>
</dbReference>
<evidence type="ECO:0000256" key="2">
    <source>
        <dbReference type="ARBA" id="ARBA00022980"/>
    </source>
</evidence>